<organism evidence="1 2">
    <name type="scientific">Oceanospirillum multiglobuliferum</name>
    <dbReference type="NCBI Taxonomy" id="64969"/>
    <lineage>
        <taxon>Bacteria</taxon>
        <taxon>Pseudomonadati</taxon>
        <taxon>Pseudomonadota</taxon>
        <taxon>Gammaproteobacteria</taxon>
        <taxon>Oceanospirillales</taxon>
        <taxon>Oceanospirillaceae</taxon>
        <taxon>Oceanospirillum</taxon>
    </lineage>
</organism>
<protein>
    <recommendedName>
        <fullName evidence="3">DUF72 domain-containing protein</fullName>
    </recommendedName>
</protein>
<name>A0A1T4M728_9GAMM</name>
<comment type="caution">
    <text evidence="1">The sequence shown here is derived from an EMBL/GenBank/DDBJ whole genome shotgun (WGS) entry which is preliminary data.</text>
</comment>
<dbReference type="SUPFAM" id="SSF117396">
    <property type="entry name" value="TM1631-like"/>
    <property type="match status" value="1"/>
</dbReference>
<accession>A0A1T4M728</accession>
<dbReference type="InterPro" id="IPR002763">
    <property type="entry name" value="DUF72"/>
</dbReference>
<dbReference type="AlphaFoldDB" id="A0A1T4M728"/>
<evidence type="ECO:0008006" key="3">
    <source>
        <dbReference type="Google" id="ProtNLM"/>
    </source>
</evidence>
<gene>
    <name evidence="1" type="ORF">BTE48_04395</name>
</gene>
<dbReference type="Proteomes" id="UP000191418">
    <property type="component" value="Unassembled WGS sequence"/>
</dbReference>
<keyword evidence="2" id="KW-1185">Reference proteome</keyword>
<sequence>MTSTRCYVGLSQWNHKHWQQTVLSGNGSLSPLFRYSRWFSSVEGNTSFYGLPEAQTIKDWYEQTPEHFRFCFKLPRTITHDRKLQVSHQELLTTLERFALLKEKLGMIFLQLPDSFGPEQLPVLDHFLRGLPEEMRFSLEVRHRGFFNKDESERQLNSLLIELGINRTMFDTRALFQHPAPDADTQEALKAKPNLPLHVIATGQNPMVRFITAKDWQGTLYCLEPWIVKISQWLQEGRSPYVFLHTPRTVMPQKWPLILSSN</sequence>
<dbReference type="PANTHER" id="PTHR30348">
    <property type="entry name" value="UNCHARACTERIZED PROTEIN YECE"/>
    <property type="match status" value="1"/>
</dbReference>
<dbReference type="Gene3D" id="3.20.20.410">
    <property type="entry name" value="Protein of unknown function UPF0759"/>
    <property type="match status" value="1"/>
</dbReference>
<evidence type="ECO:0000313" key="1">
    <source>
        <dbReference type="EMBL" id="OPX56222.1"/>
    </source>
</evidence>
<proteinExistence type="predicted"/>
<dbReference type="RefSeq" id="WP_078744289.1">
    <property type="nucleotide sequence ID" value="NZ_FUXG01000003.1"/>
</dbReference>
<dbReference type="Pfam" id="PF01904">
    <property type="entry name" value="DUF72"/>
    <property type="match status" value="1"/>
</dbReference>
<dbReference type="OrthoDB" id="9780310at2"/>
<reference evidence="1 2" key="1">
    <citation type="submission" date="2017-01" db="EMBL/GenBank/DDBJ databases">
        <title>Genome Sequencing of a Marine Spirillum, Oceanospirillum multiglobuliferum ATCC 33336, from Japan.</title>
        <authorList>
            <person name="Carney J.G."/>
            <person name="Trachtenberg A.M."/>
            <person name="Rheaume B.A."/>
            <person name="Linnane J.D."/>
            <person name="Pitts N.L."/>
            <person name="Mykles D.L."/>
            <person name="Maclea K.S."/>
        </authorList>
    </citation>
    <scope>NUCLEOTIDE SEQUENCE [LARGE SCALE GENOMIC DNA]</scope>
    <source>
        <strain evidence="1 2">ATCC 33336</strain>
    </source>
</reference>
<dbReference type="PANTHER" id="PTHR30348:SF9">
    <property type="entry name" value="UPF0759 PROTEIN YECE"/>
    <property type="match status" value="1"/>
</dbReference>
<dbReference type="InterPro" id="IPR036520">
    <property type="entry name" value="UPF0759_sf"/>
</dbReference>
<evidence type="ECO:0000313" key="2">
    <source>
        <dbReference type="Proteomes" id="UP000191418"/>
    </source>
</evidence>
<dbReference type="EMBL" id="MTSM01000004">
    <property type="protein sequence ID" value="OPX56222.1"/>
    <property type="molecule type" value="Genomic_DNA"/>
</dbReference>